<dbReference type="EMBL" id="BEGY01000171">
    <property type="protein sequence ID" value="GAX85477.1"/>
    <property type="molecule type" value="Genomic_DNA"/>
</dbReference>
<sequence>MEAVLEAAVVEDVLDAAVVEDVLDAAVVEVVLEAAVVDDNVLKSTEVEDVLESTVVVAVLKAAVIQQAAQQAVDPCLRRFVMKAWGVSDANECKWKTGHEWDARFVGSIAHVTKSYEGQNNGFDW</sequence>
<keyword evidence="2" id="KW-1185">Reference proteome</keyword>
<protein>
    <submittedName>
        <fullName evidence="1">Uncharacterized protein</fullName>
    </submittedName>
</protein>
<accession>A0A250XQY2</accession>
<reference evidence="1 2" key="1">
    <citation type="submission" date="2017-08" db="EMBL/GenBank/DDBJ databases">
        <title>Acidophilic green algal genome provides insights into adaptation to an acidic environment.</title>
        <authorList>
            <person name="Hirooka S."/>
            <person name="Hirose Y."/>
            <person name="Kanesaki Y."/>
            <person name="Higuchi S."/>
            <person name="Fujiwara T."/>
            <person name="Onuma R."/>
            <person name="Era A."/>
            <person name="Ohbayashi R."/>
            <person name="Uzuka A."/>
            <person name="Nozaki H."/>
            <person name="Yoshikawa H."/>
            <person name="Miyagishima S.Y."/>
        </authorList>
    </citation>
    <scope>NUCLEOTIDE SEQUENCE [LARGE SCALE GENOMIC DNA]</scope>
    <source>
        <strain evidence="1 2">NIES-2499</strain>
    </source>
</reference>
<dbReference type="Proteomes" id="UP000232323">
    <property type="component" value="Unassembled WGS sequence"/>
</dbReference>
<proteinExistence type="predicted"/>
<comment type="caution">
    <text evidence="1">The sequence shown here is derived from an EMBL/GenBank/DDBJ whole genome shotgun (WGS) entry which is preliminary data.</text>
</comment>
<name>A0A250XQY2_9CHLO</name>
<organism evidence="1 2">
    <name type="scientific">Chlamydomonas eustigma</name>
    <dbReference type="NCBI Taxonomy" id="1157962"/>
    <lineage>
        <taxon>Eukaryota</taxon>
        <taxon>Viridiplantae</taxon>
        <taxon>Chlorophyta</taxon>
        <taxon>core chlorophytes</taxon>
        <taxon>Chlorophyceae</taxon>
        <taxon>CS clade</taxon>
        <taxon>Chlamydomonadales</taxon>
        <taxon>Chlamydomonadaceae</taxon>
        <taxon>Chlamydomonas</taxon>
    </lineage>
</organism>
<evidence type="ECO:0000313" key="2">
    <source>
        <dbReference type="Proteomes" id="UP000232323"/>
    </source>
</evidence>
<dbReference type="AlphaFoldDB" id="A0A250XQY2"/>
<evidence type="ECO:0000313" key="1">
    <source>
        <dbReference type="EMBL" id="GAX85477.1"/>
    </source>
</evidence>
<gene>
    <name evidence="1" type="ORF">CEUSTIGMA_g12893.t1</name>
</gene>